<name>A0AAW0MYM1_9GOBI</name>
<comment type="caution">
    <text evidence="1">The sequence shown here is derived from an EMBL/GenBank/DDBJ whole genome shotgun (WGS) entry which is preliminary data.</text>
</comment>
<dbReference type="PANTHER" id="PTHR31025:SF31">
    <property type="entry name" value="SI:CH211-166E11.5"/>
    <property type="match status" value="1"/>
</dbReference>
<dbReference type="Proteomes" id="UP001460270">
    <property type="component" value="Unassembled WGS sequence"/>
</dbReference>
<sequence>MQMTFPIRRKEVVRECPSVKHFKARWPALFSETQIKQEFRRITTIDLEQTFLKKLDFYTPKLLEIMSRKGGVSGIRIRSVLNSIREDNIERKRDAIIPALMEYLGEPTEELIKKYQNIPISSDEEAESFIMKICTSIRHPQEQAEVPLSSKEWR</sequence>
<dbReference type="EMBL" id="JBBPFD010000019">
    <property type="protein sequence ID" value="KAK7887252.1"/>
    <property type="molecule type" value="Genomic_DNA"/>
</dbReference>
<accession>A0AAW0MYM1</accession>
<reference evidence="2" key="1">
    <citation type="submission" date="2024-04" db="EMBL/GenBank/DDBJ databases">
        <title>Salinicola lusitanus LLJ914,a marine bacterium isolated from the Okinawa Trough.</title>
        <authorList>
            <person name="Li J."/>
        </authorList>
    </citation>
    <scope>NUCLEOTIDE SEQUENCE [LARGE SCALE GENOMIC DNA]</scope>
</reference>
<evidence type="ECO:0000313" key="2">
    <source>
        <dbReference type="Proteomes" id="UP001460270"/>
    </source>
</evidence>
<dbReference type="AlphaFoldDB" id="A0AAW0MYM1"/>
<dbReference type="PANTHER" id="PTHR31025">
    <property type="entry name" value="SI:CH211-196P9.1-RELATED"/>
    <property type="match status" value="1"/>
</dbReference>
<protein>
    <submittedName>
        <fullName evidence="1">Uncharacterized protein</fullName>
    </submittedName>
</protein>
<evidence type="ECO:0000313" key="1">
    <source>
        <dbReference type="EMBL" id="KAK7887252.1"/>
    </source>
</evidence>
<keyword evidence="2" id="KW-1185">Reference proteome</keyword>
<organism evidence="1 2">
    <name type="scientific">Mugilogobius chulae</name>
    <name type="common">yellowstripe goby</name>
    <dbReference type="NCBI Taxonomy" id="88201"/>
    <lineage>
        <taxon>Eukaryota</taxon>
        <taxon>Metazoa</taxon>
        <taxon>Chordata</taxon>
        <taxon>Craniata</taxon>
        <taxon>Vertebrata</taxon>
        <taxon>Euteleostomi</taxon>
        <taxon>Actinopterygii</taxon>
        <taxon>Neopterygii</taxon>
        <taxon>Teleostei</taxon>
        <taxon>Neoteleostei</taxon>
        <taxon>Acanthomorphata</taxon>
        <taxon>Gobiaria</taxon>
        <taxon>Gobiiformes</taxon>
        <taxon>Gobioidei</taxon>
        <taxon>Gobiidae</taxon>
        <taxon>Gobionellinae</taxon>
        <taxon>Mugilogobius</taxon>
    </lineage>
</organism>
<proteinExistence type="predicted"/>
<gene>
    <name evidence="1" type="ORF">WMY93_026873</name>
</gene>